<keyword evidence="4 6" id="KW-0315">Glutamine amidotransferase</keyword>
<dbReference type="NCBIfam" id="TIGR01536">
    <property type="entry name" value="asn_synth_AEB"/>
    <property type="match status" value="1"/>
</dbReference>
<keyword evidence="2 5" id="KW-0547">Nucleotide-binding</keyword>
<dbReference type="PROSITE" id="PS51278">
    <property type="entry name" value="GATASE_TYPE_2"/>
    <property type="match status" value="1"/>
</dbReference>
<feature type="active site" description="For GATase activity" evidence="6">
    <location>
        <position position="2"/>
    </location>
</feature>
<dbReference type="InterPro" id="IPR017932">
    <property type="entry name" value="GATase_2_dom"/>
</dbReference>
<dbReference type="SUPFAM" id="SSF56235">
    <property type="entry name" value="N-terminal nucleophile aminohydrolases (Ntn hydrolases)"/>
    <property type="match status" value="1"/>
</dbReference>
<dbReference type="SUPFAM" id="SSF52402">
    <property type="entry name" value="Adenine nucleotide alpha hydrolases-like"/>
    <property type="match status" value="1"/>
</dbReference>
<evidence type="ECO:0000256" key="6">
    <source>
        <dbReference type="PIRSR" id="PIRSR001589-1"/>
    </source>
</evidence>
<dbReference type="PANTHER" id="PTHR43284:SF1">
    <property type="entry name" value="ASPARAGINE SYNTHETASE"/>
    <property type="match status" value="1"/>
</dbReference>
<dbReference type="InterPro" id="IPR033738">
    <property type="entry name" value="AsnB_N"/>
</dbReference>
<dbReference type="GO" id="GO:0005829">
    <property type="term" value="C:cytosol"/>
    <property type="evidence" value="ECO:0007669"/>
    <property type="project" value="TreeGrafter"/>
</dbReference>
<evidence type="ECO:0000256" key="5">
    <source>
        <dbReference type="PIRNR" id="PIRNR001589"/>
    </source>
</evidence>
<keyword evidence="11" id="KW-1185">Reference proteome</keyword>
<keyword evidence="6" id="KW-0061">Asparagine biosynthesis</keyword>
<evidence type="ECO:0000256" key="4">
    <source>
        <dbReference type="ARBA" id="ARBA00022962"/>
    </source>
</evidence>
<dbReference type="InterPro" id="IPR014729">
    <property type="entry name" value="Rossmann-like_a/b/a_fold"/>
</dbReference>
<dbReference type="CDD" id="cd01991">
    <property type="entry name" value="Asn_synthase_B_C"/>
    <property type="match status" value="1"/>
</dbReference>
<evidence type="ECO:0000256" key="3">
    <source>
        <dbReference type="ARBA" id="ARBA00022840"/>
    </source>
</evidence>
<evidence type="ECO:0000313" key="11">
    <source>
        <dbReference type="Proteomes" id="UP000305067"/>
    </source>
</evidence>
<dbReference type="InterPro" id="IPR006426">
    <property type="entry name" value="Asn_synth_AEB"/>
</dbReference>
<feature type="domain" description="Glutamine amidotransferase type-2" evidence="9">
    <location>
        <begin position="2"/>
        <end position="221"/>
    </location>
</feature>
<feature type="site" description="Important for beta-aspartyl-AMP intermediate formation" evidence="8">
    <location>
        <position position="368"/>
    </location>
</feature>
<dbReference type="InterPro" id="IPR029055">
    <property type="entry name" value="Ntn_hydrolases_N"/>
</dbReference>
<feature type="binding site" evidence="7">
    <location>
        <position position="113"/>
    </location>
    <ligand>
        <name>L-glutamine</name>
        <dbReference type="ChEBI" id="CHEBI:58359"/>
    </ligand>
</feature>
<dbReference type="Gene3D" id="3.60.20.10">
    <property type="entry name" value="Glutamine Phosphoribosylpyrophosphate, subunit 1, domain 1"/>
    <property type="match status" value="1"/>
</dbReference>
<dbReference type="GO" id="GO:0006529">
    <property type="term" value="P:asparagine biosynthetic process"/>
    <property type="evidence" value="ECO:0007669"/>
    <property type="project" value="UniProtKB-KW"/>
</dbReference>
<dbReference type="PANTHER" id="PTHR43284">
    <property type="entry name" value="ASPARAGINE SYNTHETASE (GLUTAMINE-HYDROLYZING)"/>
    <property type="match status" value="1"/>
</dbReference>
<keyword evidence="6" id="KW-0028">Amino-acid biosynthesis</keyword>
<dbReference type="AlphaFoldDB" id="A0A5C3QPK2"/>
<gene>
    <name evidence="10" type="ORF">BDV98DRAFT_611759</name>
</gene>
<dbReference type="Pfam" id="PF13537">
    <property type="entry name" value="GATase_7"/>
    <property type="match status" value="1"/>
</dbReference>
<dbReference type="InterPro" id="IPR001962">
    <property type="entry name" value="Asn_synthase"/>
</dbReference>
<dbReference type="Pfam" id="PF00733">
    <property type="entry name" value="Asn_synthase"/>
    <property type="match status" value="1"/>
</dbReference>
<comment type="similarity">
    <text evidence="1">Belongs to the asparagine synthetase family.</text>
</comment>
<dbReference type="InterPro" id="IPR051786">
    <property type="entry name" value="ASN_synthetase/amidase"/>
</dbReference>
<evidence type="ECO:0000259" key="9">
    <source>
        <dbReference type="PROSITE" id="PS51278"/>
    </source>
</evidence>
<name>A0A5C3QPK2_9AGAR</name>
<proteinExistence type="inferred from homology"/>
<evidence type="ECO:0000313" key="10">
    <source>
        <dbReference type="EMBL" id="TFL02750.1"/>
    </source>
</evidence>
<dbReference type="STRING" id="1884261.A0A5C3QPK2"/>
<organism evidence="10 11">
    <name type="scientific">Pterulicium gracile</name>
    <dbReference type="NCBI Taxonomy" id="1884261"/>
    <lineage>
        <taxon>Eukaryota</taxon>
        <taxon>Fungi</taxon>
        <taxon>Dikarya</taxon>
        <taxon>Basidiomycota</taxon>
        <taxon>Agaricomycotina</taxon>
        <taxon>Agaricomycetes</taxon>
        <taxon>Agaricomycetidae</taxon>
        <taxon>Agaricales</taxon>
        <taxon>Pleurotineae</taxon>
        <taxon>Pterulaceae</taxon>
        <taxon>Pterulicium</taxon>
    </lineage>
</organism>
<dbReference type="EMBL" id="ML178821">
    <property type="protein sequence ID" value="TFL02750.1"/>
    <property type="molecule type" value="Genomic_DNA"/>
</dbReference>
<dbReference type="Gene3D" id="3.40.50.620">
    <property type="entry name" value="HUPs"/>
    <property type="match status" value="1"/>
</dbReference>
<evidence type="ECO:0000256" key="8">
    <source>
        <dbReference type="PIRSR" id="PIRSR001589-3"/>
    </source>
</evidence>
<accession>A0A5C3QPK2</accession>
<dbReference type="GO" id="GO:0004066">
    <property type="term" value="F:asparagine synthase (glutamine-hydrolyzing) activity"/>
    <property type="evidence" value="ECO:0007669"/>
    <property type="project" value="InterPro"/>
</dbReference>
<protein>
    <submittedName>
        <fullName evidence="10">Putative asparagine synthase</fullName>
    </submittedName>
</protein>
<reference evidence="10 11" key="1">
    <citation type="journal article" date="2019" name="Nat. Ecol. Evol.">
        <title>Megaphylogeny resolves global patterns of mushroom evolution.</title>
        <authorList>
            <person name="Varga T."/>
            <person name="Krizsan K."/>
            <person name="Foldi C."/>
            <person name="Dima B."/>
            <person name="Sanchez-Garcia M."/>
            <person name="Sanchez-Ramirez S."/>
            <person name="Szollosi G.J."/>
            <person name="Szarkandi J.G."/>
            <person name="Papp V."/>
            <person name="Albert L."/>
            <person name="Andreopoulos W."/>
            <person name="Angelini C."/>
            <person name="Antonin V."/>
            <person name="Barry K.W."/>
            <person name="Bougher N.L."/>
            <person name="Buchanan P."/>
            <person name="Buyck B."/>
            <person name="Bense V."/>
            <person name="Catcheside P."/>
            <person name="Chovatia M."/>
            <person name="Cooper J."/>
            <person name="Damon W."/>
            <person name="Desjardin D."/>
            <person name="Finy P."/>
            <person name="Geml J."/>
            <person name="Haridas S."/>
            <person name="Hughes K."/>
            <person name="Justo A."/>
            <person name="Karasinski D."/>
            <person name="Kautmanova I."/>
            <person name="Kiss B."/>
            <person name="Kocsube S."/>
            <person name="Kotiranta H."/>
            <person name="LaButti K.M."/>
            <person name="Lechner B.E."/>
            <person name="Liimatainen K."/>
            <person name="Lipzen A."/>
            <person name="Lukacs Z."/>
            <person name="Mihaltcheva S."/>
            <person name="Morgado L.N."/>
            <person name="Niskanen T."/>
            <person name="Noordeloos M.E."/>
            <person name="Ohm R.A."/>
            <person name="Ortiz-Santana B."/>
            <person name="Ovrebo C."/>
            <person name="Racz N."/>
            <person name="Riley R."/>
            <person name="Savchenko A."/>
            <person name="Shiryaev A."/>
            <person name="Soop K."/>
            <person name="Spirin V."/>
            <person name="Szebenyi C."/>
            <person name="Tomsovsky M."/>
            <person name="Tulloss R.E."/>
            <person name="Uehling J."/>
            <person name="Grigoriev I.V."/>
            <person name="Vagvolgyi C."/>
            <person name="Papp T."/>
            <person name="Martin F.M."/>
            <person name="Miettinen O."/>
            <person name="Hibbett D.S."/>
            <person name="Nagy L.G."/>
        </authorList>
    </citation>
    <scope>NUCLEOTIDE SEQUENCE [LARGE SCALE GENOMIC DNA]</scope>
    <source>
        <strain evidence="10 11">CBS 309.79</strain>
    </source>
</reference>
<dbReference type="PIRSF" id="PIRSF001589">
    <property type="entry name" value="Asn_synthetase_glu-h"/>
    <property type="match status" value="1"/>
</dbReference>
<evidence type="ECO:0000256" key="1">
    <source>
        <dbReference type="ARBA" id="ARBA00005752"/>
    </source>
</evidence>
<dbReference type="Proteomes" id="UP000305067">
    <property type="component" value="Unassembled WGS sequence"/>
</dbReference>
<dbReference type="CDD" id="cd00712">
    <property type="entry name" value="AsnB"/>
    <property type="match status" value="1"/>
</dbReference>
<dbReference type="OrthoDB" id="409189at2759"/>
<keyword evidence="3 5" id="KW-0067">ATP-binding</keyword>
<evidence type="ECO:0000256" key="7">
    <source>
        <dbReference type="PIRSR" id="PIRSR001589-2"/>
    </source>
</evidence>
<dbReference type="GO" id="GO:0005524">
    <property type="term" value="F:ATP binding"/>
    <property type="evidence" value="ECO:0007669"/>
    <property type="project" value="UniProtKB-KW"/>
</dbReference>
<evidence type="ECO:0000256" key="2">
    <source>
        <dbReference type="ARBA" id="ARBA00022741"/>
    </source>
</evidence>
<sequence length="682" mass="76024">MCGISVNEYPAVASESIRRSLETIRHRGPDDTGIYTSPDGRIGSRTGNYLLMGISNAWLRHVRLAIIDIPGGHQPLSDATGTIHCVVVGELYEYDSVRADLEAQGIEFTTHSDSEIVLGLYACYGLDLVQHLRGEYTFAVYDPNCSLLFATRDRFGIKPMHYTFADVLIANEIYAFLGFGWKPRWDRESIMHGGEYADDRTLFRRNRLKISPSHYVVQPSPRTVEEAIEGARGRLIDAVKTRLRSDAPLAFYLSGGIDSSAVAAIAAKLIREKNPGAEGHVFRFGFLDQPEVDEGPRAQRMAGHIGATMHLIEPTEQEPIDKLEMAMYHCEQPLNQLLGAGKISLSKALTESGFKACTDPVRVVLTEEGSDEVFAGCNFVIGDYLRQEDLLTKHMFPHLPLPTASERSMKLEQLSVGPRQDLVSVCDELLDHSHCNKLLGGMSPPVILQFTMPSYFYSKTMVRKYGLSNLERTIAENIPPKVTADLVSGETHALNEALYHTSKAVLTNVILNGFGDRTEMVNSIEGRPPFLDHKLVEYANSLPPSLKIRPILNPDHSADSASADKWSYTEKWVLREAVRPLVTEEIYTTKKSQYNVFIPKTTSSSSSIGLTPLQAHLKKRITKESIESLGDIFEWEAVKQALRRFLQNPVSPEDGGLDKNGRRLLYVLSFIVLGERFGVRAQ</sequence>